<dbReference type="CDD" id="cd03424">
    <property type="entry name" value="NUDIX_ADPRase_Nudt5_UGPPase_Nudt14"/>
    <property type="match status" value="1"/>
</dbReference>
<dbReference type="Pfam" id="PF00293">
    <property type="entry name" value="NUDIX"/>
    <property type="match status" value="1"/>
</dbReference>
<reference evidence="5" key="1">
    <citation type="submission" date="2019-03" db="EMBL/GenBank/DDBJ databases">
        <title>Weissella sp. 26KH-42 Genome sequencing.</title>
        <authorList>
            <person name="Heo J."/>
            <person name="Kim S.-J."/>
            <person name="Kim J.-S."/>
            <person name="Hong S.-B."/>
            <person name="Kwon S.-W."/>
        </authorList>
    </citation>
    <scope>NUCLEOTIDE SEQUENCE [LARGE SCALE GENOMIC DNA]</scope>
    <source>
        <strain evidence="5">26KH-42</strain>
    </source>
</reference>
<dbReference type="Proteomes" id="UP000292886">
    <property type="component" value="Chromosome"/>
</dbReference>
<dbReference type="GO" id="GO:0006753">
    <property type="term" value="P:nucleoside phosphate metabolic process"/>
    <property type="evidence" value="ECO:0007669"/>
    <property type="project" value="TreeGrafter"/>
</dbReference>
<dbReference type="GO" id="GO:0019693">
    <property type="term" value="P:ribose phosphate metabolic process"/>
    <property type="evidence" value="ECO:0007669"/>
    <property type="project" value="TreeGrafter"/>
</dbReference>
<evidence type="ECO:0000259" key="3">
    <source>
        <dbReference type="PROSITE" id="PS51462"/>
    </source>
</evidence>
<proteinExistence type="predicted"/>
<protein>
    <submittedName>
        <fullName evidence="4">NUDIX hydrolase</fullName>
    </submittedName>
</protein>
<evidence type="ECO:0000256" key="1">
    <source>
        <dbReference type="ARBA" id="ARBA00001946"/>
    </source>
</evidence>
<organism evidence="4 5">
    <name type="scientific">Periweissella cryptocerci</name>
    <dbReference type="NCBI Taxonomy" id="2506420"/>
    <lineage>
        <taxon>Bacteria</taxon>
        <taxon>Bacillati</taxon>
        <taxon>Bacillota</taxon>
        <taxon>Bacilli</taxon>
        <taxon>Lactobacillales</taxon>
        <taxon>Lactobacillaceae</taxon>
        <taxon>Periweissella</taxon>
    </lineage>
</organism>
<dbReference type="RefSeq" id="WP_133362716.1">
    <property type="nucleotide sequence ID" value="NZ_CP037940.1"/>
</dbReference>
<dbReference type="EMBL" id="CP037940">
    <property type="protein sequence ID" value="QBO35637.1"/>
    <property type="molecule type" value="Genomic_DNA"/>
</dbReference>
<dbReference type="SUPFAM" id="SSF55811">
    <property type="entry name" value="Nudix"/>
    <property type="match status" value="1"/>
</dbReference>
<dbReference type="PANTHER" id="PTHR11839">
    <property type="entry name" value="UDP/ADP-SUGAR PYROPHOSPHATASE"/>
    <property type="match status" value="1"/>
</dbReference>
<evidence type="ECO:0000313" key="4">
    <source>
        <dbReference type="EMBL" id="QBO35637.1"/>
    </source>
</evidence>
<evidence type="ECO:0000256" key="2">
    <source>
        <dbReference type="ARBA" id="ARBA00022801"/>
    </source>
</evidence>
<keyword evidence="5" id="KW-1185">Reference proteome</keyword>
<sequence length="189" mass="20869">MATKATELSSKNYYHGRIFDVVQRKLVTPDGMTVTRDVVEHGDAVAFIALLPDENRAPLIQLGYEYRAGVDDMRWSLPAGLVNAGEDRPTAAIREAQEEGGLQFGTAKELFAMSSSEGFTSEEVSIVLLTDYQGEVEKHFDQDEFVTTKLVPLKEAIQMQHEGIIKSAPGVAALIWAELHYAELAELVK</sequence>
<comment type="cofactor">
    <cofactor evidence="1">
        <name>Mg(2+)</name>
        <dbReference type="ChEBI" id="CHEBI:18420"/>
    </cofactor>
</comment>
<accession>A0A4P6YSN0</accession>
<feature type="domain" description="Nudix hydrolase" evidence="3">
    <location>
        <begin position="40"/>
        <end position="173"/>
    </location>
</feature>
<name>A0A4P6YSN0_9LACO</name>
<dbReference type="InterPro" id="IPR000086">
    <property type="entry name" value="NUDIX_hydrolase_dom"/>
</dbReference>
<dbReference type="PROSITE" id="PS00893">
    <property type="entry name" value="NUDIX_BOX"/>
    <property type="match status" value="1"/>
</dbReference>
<gene>
    <name evidence="4" type="ORF">EQG49_03770</name>
</gene>
<dbReference type="OrthoDB" id="9806150at2"/>
<dbReference type="InterPro" id="IPR020084">
    <property type="entry name" value="NUDIX_hydrolase_CS"/>
</dbReference>
<dbReference type="KEGG" id="wei:EQG49_03770"/>
<dbReference type="PROSITE" id="PS51462">
    <property type="entry name" value="NUDIX"/>
    <property type="match status" value="1"/>
</dbReference>
<dbReference type="AlphaFoldDB" id="A0A4P6YSN0"/>
<dbReference type="GO" id="GO:0016787">
    <property type="term" value="F:hydrolase activity"/>
    <property type="evidence" value="ECO:0007669"/>
    <property type="project" value="UniProtKB-KW"/>
</dbReference>
<dbReference type="Gene3D" id="3.90.79.10">
    <property type="entry name" value="Nucleoside Triphosphate Pyrophosphohydrolase"/>
    <property type="match status" value="1"/>
</dbReference>
<evidence type="ECO:0000313" key="5">
    <source>
        <dbReference type="Proteomes" id="UP000292886"/>
    </source>
</evidence>
<dbReference type="GO" id="GO:0005829">
    <property type="term" value="C:cytosol"/>
    <property type="evidence" value="ECO:0007669"/>
    <property type="project" value="TreeGrafter"/>
</dbReference>
<dbReference type="InterPro" id="IPR015797">
    <property type="entry name" value="NUDIX_hydrolase-like_dom_sf"/>
</dbReference>
<keyword evidence="2 4" id="KW-0378">Hydrolase</keyword>
<dbReference type="PANTHER" id="PTHR11839:SF18">
    <property type="entry name" value="NUDIX HYDROLASE DOMAIN-CONTAINING PROTEIN"/>
    <property type="match status" value="1"/>
</dbReference>